<reference evidence="2" key="1">
    <citation type="submission" date="2016-03" db="EMBL/GenBank/DDBJ databases">
        <authorList>
            <person name="Ploux O."/>
        </authorList>
    </citation>
    <scope>NUCLEOTIDE SEQUENCE</scope>
    <source>
        <strain evidence="2">UC10</strain>
    </source>
</reference>
<name>A0A1Y5Q2U8_9GAMM</name>
<organism evidence="2">
    <name type="scientific">uncultured Stenotrophomonas sp</name>
    <dbReference type="NCBI Taxonomy" id="165438"/>
    <lineage>
        <taxon>Bacteria</taxon>
        <taxon>Pseudomonadati</taxon>
        <taxon>Pseudomonadota</taxon>
        <taxon>Gammaproteobacteria</taxon>
        <taxon>Lysobacterales</taxon>
        <taxon>Lysobacteraceae</taxon>
        <taxon>Stenotrophomonas</taxon>
        <taxon>environmental samples</taxon>
    </lineage>
</organism>
<protein>
    <submittedName>
        <fullName evidence="2">Uncharacterized protein</fullName>
    </submittedName>
</protein>
<evidence type="ECO:0000313" key="2">
    <source>
        <dbReference type="EMBL" id="SBV35226.1"/>
    </source>
</evidence>
<feature type="compositionally biased region" description="Low complexity" evidence="1">
    <location>
        <begin position="79"/>
        <end position="91"/>
    </location>
</feature>
<accession>A0A1Y5Q2U8</accession>
<dbReference type="EMBL" id="FLTS01000001">
    <property type="protein sequence ID" value="SBV35226.1"/>
    <property type="molecule type" value="Genomic_DNA"/>
</dbReference>
<sequence>MTHRKPLILLAVPLFVFLGLLSAMPVMSINRPVAPDPAGRAAGRFHHRRCAGRRHRAAAEARRAAAGRQPRRRDRPPGGRRAAVAGAALRRTGQEQGRQALA</sequence>
<dbReference type="AlphaFoldDB" id="A0A1Y5Q2U8"/>
<gene>
    <name evidence="2" type="ORF">STPYR_10156</name>
</gene>
<evidence type="ECO:0000256" key="1">
    <source>
        <dbReference type="SAM" id="MobiDB-lite"/>
    </source>
</evidence>
<feature type="region of interest" description="Disordered" evidence="1">
    <location>
        <begin position="46"/>
        <end position="102"/>
    </location>
</feature>
<feature type="compositionally biased region" description="Basic residues" evidence="1">
    <location>
        <begin position="46"/>
        <end position="56"/>
    </location>
</feature>
<proteinExistence type="predicted"/>